<reference evidence="3" key="1">
    <citation type="submission" date="2017-01" db="EMBL/GenBank/DDBJ databases">
        <authorList>
            <person name="Wang Y."/>
            <person name="White M."/>
            <person name="Kvist S."/>
            <person name="Moncalvo J.-M."/>
        </authorList>
    </citation>
    <scope>NUCLEOTIDE SEQUENCE [LARGE SCALE GENOMIC DNA]</scope>
    <source>
        <strain evidence="3">COL-18-3</strain>
    </source>
</reference>
<organism evidence="2 3">
    <name type="scientific">Zancudomyces culisetae</name>
    <name type="common">Gut fungus</name>
    <name type="synonym">Smittium culisetae</name>
    <dbReference type="NCBI Taxonomy" id="1213189"/>
    <lineage>
        <taxon>Eukaryota</taxon>
        <taxon>Fungi</taxon>
        <taxon>Fungi incertae sedis</taxon>
        <taxon>Zoopagomycota</taxon>
        <taxon>Kickxellomycotina</taxon>
        <taxon>Harpellomycetes</taxon>
        <taxon>Harpellales</taxon>
        <taxon>Legeriomycetaceae</taxon>
        <taxon>Zancudomyces</taxon>
    </lineage>
</organism>
<dbReference type="Proteomes" id="UP000188320">
    <property type="component" value="Unassembled WGS sequence"/>
</dbReference>
<sequence length="178" mass="20451">MYVPPLFYIARLLPVPVTIDEFQPIKYTESKEAGRNETDNRDIKNVELPMEPENYDEAREMVLRKRKDVKVKYEFPSREHSITSNDGYDHGNENKNKAGRLKSFRVSKNDGKGHELQLSDKNKSAGDKNSYKGDRLDMLAKDKLNTSVPEYADPVISFLDPKGVLVSNRLFRDVSKVN</sequence>
<name>A0A1R1PW28_ZANCU</name>
<gene>
    <name evidence="2" type="ORF">AX774_g1342</name>
</gene>
<dbReference type="AlphaFoldDB" id="A0A1R1PW28"/>
<feature type="region of interest" description="Disordered" evidence="1">
    <location>
        <begin position="80"/>
        <end position="133"/>
    </location>
</feature>
<evidence type="ECO:0000256" key="1">
    <source>
        <dbReference type="SAM" id="MobiDB-lite"/>
    </source>
</evidence>
<comment type="caution">
    <text evidence="2">The sequence shown here is derived from an EMBL/GenBank/DDBJ whole genome shotgun (WGS) entry which is preliminary data.</text>
</comment>
<dbReference type="EMBL" id="LSSK01000110">
    <property type="protein sequence ID" value="OMH85122.1"/>
    <property type="molecule type" value="Genomic_DNA"/>
</dbReference>
<feature type="compositionally biased region" description="Basic and acidic residues" evidence="1">
    <location>
        <begin position="80"/>
        <end position="96"/>
    </location>
</feature>
<evidence type="ECO:0000313" key="2">
    <source>
        <dbReference type="EMBL" id="OMH85122.1"/>
    </source>
</evidence>
<accession>A0A1R1PW28</accession>
<proteinExistence type="predicted"/>
<protein>
    <submittedName>
        <fullName evidence="2">Uncharacterized protein</fullName>
    </submittedName>
</protein>
<feature type="compositionally biased region" description="Basic and acidic residues" evidence="1">
    <location>
        <begin position="107"/>
        <end position="133"/>
    </location>
</feature>
<evidence type="ECO:0000313" key="3">
    <source>
        <dbReference type="Proteomes" id="UP000188320"/>
    </source>
</evidence>
<keyword evidence="3" id="KW-1185">Reference proteome</keyword>